<sequence length="91" mass="10719">MPFSFSNRKSTISHSDSLSSAPAPSRVRNFTRSSRWFTFYRDQRLFSNRKSTISHSDSLSSAPAPSRVRNFTRSSRWFTFYRDRVDSDELR</sequence>
<feature type="region of interest" description="Disordered" evidence="1">
    <location>
        <begin position="1"/>
        <end position="26"/>
    </location>
</feature>
<comment type="caution">
    <text evidence="2">The sequence shown here is derived from an EMBL/GenBank/DDBJ whole genome shotgun (WGS) entry which is preliminary data.</text>
</comment>
<organism evidence="2 3">
    <name type="scientific">Quercus suber</name>
    <name type="common">Cork oak</name>
    <dbReference type="NCBI Taxonomy" id="58331"/>
    <lineage>
        <taxon>Eukaryota</taxon>
        <taxon>Viridiplantae</taxon>
        <taxon>Streptophyta</taxon>
        <taxon>Embryophyta</taxon>
        <taxon>Tracheophyta</taxon>
        <taxon>Spermatophyta</taxon>
        <taxon>Magnoliopsida</taxon>
        <taxon>eudicotyledons</taxon>
        <taxon>Gunneridae</taxon>
        <taxon>Pentapetalae</taxon>
        <taxon>rosids</taxon>
        <taxon>fabids</taxon>
        <taxon>Fagales</taxon>
        <taxon>Fagaceae</taxon>
        <taxon>Quercus</taxon>
    </lineage>
</organism>
<evidence type="ECO:0000256" key="1">
    <source>
        <dbReference type="SAM" id="MobiDB-lite"/>
    </source>
</evidence>
<reference evidence="2 3" key="1">
    <citation type="journal article" date="2018" name="Sci. Data">
        <title>The draft genome sequence of cork oak.</title>
        <authorList>
            <person name="Ramos A.M."/>
            <person name="Usie A."/>
            <person name="Barbosa P."/>
            <person name="Barros P.M."/>
            <person name="Capote T."/>
            <person name="Chaves I."/>
            <person name="Simoes F."/>
            <person name="Abreu I."/>
            <person name="Carrasquinho I."/>
            <person name="Faro C."/>
            <person name="Guimaraes J.B."/>
            <person name="Mendonca D."/>
            <person name="Nobrega F."/>
            <person name="Rodrigues L."/>
            <person name="Saibo N.J.M."/>
            <person name="Varela M.C."/>
            <person name="Egas C."/>
            <person name="Matos J."/>
            <person name="Miguel C.M."/>
            <person name="Oliveira M.M."/>
            <person name="Ricardo C.P."/>
            <person name="Goncalves S."/>
        </authorList>
    </citation>
    <scope>NUCLEOTIDE SEQUENCE [LARGE SCALE GENOMIC DNA]</scope>
    <source>
        <strain evidence="3">cv. HL8</strain>
    </source>
</reference>
<evidence type="ECO:0000313" key="3">
    <source>
        <dbReference type="Proteomes" id="UP000237347"/>
    </source>
</evidence>
<dbReference type="AlphaFoldDB" id="A0AAW0LJP6"/>
<protein>
    <submittedName>
        <fullName evidence="2">Uncharacterized protein</fullName>
    </submittedName>
</protein>
<accession>A0AAW0LJP6</accession>
<gene>
    <name evidence="2" type="ORF">CFP56_042322</name>
</gene>
<dbReference type="EMBL" id="PKMF04000088">
    <property type="protein sequence ID" value="KAK7851395.1"/>
    <property type="molecule type" value="Genomic_DNA"/>
</dbReference>
<dbReference type="Proteomes" id="UP000237347">
    <property type="component" value="Unassembled WGS sequence"/>
</dbReference>
<evidence type="ECO:0000313" key="2">
    <source>
        <dbReference type="EMBL" id="KAK7851395.1"/>
    </source>
</evidence>
<name>A0AAW0LJP6_QUESU</name>
<proteinExistence type="predicted"/>
<keyword evidence="3" id="KW-1185">Reference proteome</keyword>